<dbReference type="Proteomes" id="UP000249239">
    <property type="component" value="Unassembled WGS sequence"/>
</dbReference>
<sequence length="96" mass="10177">MSEAERGLEGCPGVFLFLFLKMGGAFQPSELSECLPTIGDTRSDVSESLPQVGGNRSGMSESLPQVGGNLSAMAECLPPFFGTGWPQTSGIHQKKR</sequence>
<name>A0A2W7NIR8_9BACT</name>
<evidence type="ECO:0000313" key="2">
    <source>
        <dbReference type="EMBL" id="PZX20351.1"/>
    </source>
</evidence>
<dbReference type="AlphaFoldDB" id="A0A2W7NIR8"/>
<reference evidence="2 3" key="1">
    <citation type="submission" date="2018-06" db="EMBL/GenBank/DDBJ databases">
        <title>Genomic Encyclopedia of Archaeal and Bacterial Type Strains, Phase II (KMG-II): from individual species to whole genera.</title>
        <authorList>
            <person name="Goeker M."/>
        </authorList>
    </citation>
    <scope>NUCLEOTIDE SEQUENCE [LARGE SCALE GENOMIC DNA]</scope>
    <source>
        <strain evidence="2 3">DSM 6779</strain>
    </source>
</reference>
<comment type="caution">
    <text evidence="2">The sequence shown here is derived from an EMBL/GenBank/DDBJ whole genome shotgun (WGS) entry which is preliminary data.</text>
</comment>
<gene>
    <name evidence="2" type="ORF">LX69_00348</name>
</gene>
<feature type="region of interest" description="Disordered" evidence="1">
    <location>
        <begin position="45"/>
        <end position="64"/>
    </location>
</feature>
<dbReference type="EMBL" id="QKZK01000002">
    <property type="protein sequence ID" value="PZX20351.1"/>
    <property type="molecule type" value="Genomic_DNA"/>
</dbReference>
<protein>
    <submittedName>
        <fullName evidence="2">Uncharacterized protein</fullName>
    </submittedName>
</protein>
<keyword evidence="3" id="KW-1185">Reference proteome</keyword>
<evidence type="ECO:0000313" key="3">
    <source>
        <dbReference type="Proteomes" id="UP000249239"/>
    </source>
</evidence>
<organism evidence="2 3">
    <name type="scientific">Breznakibacter xylanolyticus</name>
    <dbReference type="NCBI Taxonomy" id="990"/>
    <lineage>
        <taxon>Bacteria</taxon>
        <taxon>Pseudomonadati</taxon>
        <taxon>Bacteroidota</taxon>
        <taxon>Bacteroidia</taxon>
        <taxon>Marinilabiliales</taxon>
        <taxon>Marinilabiliaceae</taxon>
        <taxon>Breznakibacter</taxon>
    </lineage>
</organism>
<proteinExistence type="predicted"/>
<evidence type="ECO:0000256" key="1">
    <source>
        <dbReference type="SAM" id="MobiDB-lite"/>
    </source>
</evidence>
<accession>A0A2W7NIR8</accession>